<dbReference type="AlphaFoldDB" id="A0A4R6R8I5"/>
<evidence type="ECO:0000313" key="2">
    <source>
        <dbReference type="EMBL" id="TDP82333.1"/>
    </source>
</evidence>
<keyword evidence="1" id="KW-0732">Signal</keyword>
<evidence type="ECO:0000256" key="1">
    <source>
        <dbReference type="SAM" id="SignalP"/>
    </source>
</evidence>
<keyword evidence="3" id="KW-1185">Reference proteome</keyword>
<gene>
    <name evidence="2" type="ORF">EDD54_3600</name>
</gene>
<feature type="signal peptide" evidence="1">
    <location>
        <begin position="1"/>
        <end position="23"/>
    </location>
</feature>
<organism evidence="2 3">
    <name type="scientific">Oharaeibacter diazotrophicus</name>
    <dbReference type="NCBI Taxonomy" id="1920512"/>
    <lineage>
        <taxon>Bacteria</taxon>
        <taxon>Pseudomonadati</taxon>
        <taxon>Pseudomonadota</taxon>
        <taxon>Alphaproteobacteria</taxon>
        <taxon>Hyphomicrobiales</taxon>
        <taxon>Pleomorphomonadaceae</taxon>
        <taxon>Oharaeibacter</taxon>
    </lineage>
</organism>
<protein>
    <submittedName>
        <fullName evidence="2">Uncharacterized protein</fullName>
    </submittedName>
</protein>
<reference evidence="2 3" key="1">
    <citation type="submission" date="2019-03" db="EMBL/GenBank/DDBJ databases">
        <title>Genomic Encyclopedia of Type Strains, Phase IV (KMG-IV): sequencing the most valuable type-strain genomes for metagenomic binning, comparative biology and taxonomic classification.</title>
        <authorList>
            <person name="Goeker M."/>
        </authorList>
    </citation>
    <scope>NUCLEOTIDE SEQUENCE [LARGE SCALE GENOMIC DNA]</scope>
    <source>
        <strain evidence="2 3">DSM 102969</strain>
    </source>
</reference>
<dbReference type="RefSeq" id="WP_165644693.1">
    <property type="nucleotide sequence ID" value="NZ_BSPM01000007.1"/>
</dbReference>
<accession>A0A4R6R8I5</accession>
<dbReference type="Proteomes" id="UP000294547">
    <property type="component" value="Unassembled WGS sequence"/>
</dbReference>
<evidence type="ECO:0000313" key="3">
    <source>
        <dbReference type="Proteomes" id="UP000294547"/>
    </source>
</evidence>
<sequence length="400" mass="42068">MTCPHLAAALFTAAVLAATPAAAVVLTQGDDEVTDIAGDPAGNPAGFLLVWQRRVFHEADHSVRVRQFTPAGAAVARELVLFREVRHDNEWPMYNPVVVAPGGSRLAGFWAYANDGVFGRTGDTTTGALGPVKTVMTVIGEPHVDAAAMAGGRTAVVAYRFDLSAGFHRRLAVSVLNAALQPISKPTFLPGPPAPFKNVSAKDFSVIGLKSGGAMVVYRNRFDGNVYAVPVGATGAVAATAVRVNPTTMPKGRIDAPMHYQVEAAQLADGRVVVVWLRLSGSQWNATLDVRYRLLSSRGVPVADERSVDADVVEDRIGPEVVPLPGGGFTIAWTGGGRYWTRHFAPDGTPVTAPYGFDIPVGGVVSSGTELTAAGSGQMLIYDRGFGYGQRIEGVAVPPP</sequence>
<dbReference type="EMBL" id="SNXY01000010">
    <property type="protein sequence ID" value="TDP82333.1"/>
    <property type="molecule type" value="Genomic_DNA"/>
</dbReference>
<feature type="chain" id="PRO_5020931789" evidence="1">
    <location>
        <begin position="24"/>
        <end position="400"/>
    </location>
</feature>
<comment type="caution">
    <text evidence="2">The sequence shown here is derived from an EMBL/GenBank/DDBJ whole genome shotgun (WGS) entry which is preliminary data.</text>
</comment>
<proteinExistence type="predicted"/>
<name>A0A4R6R8I5_9HYPH</name>